<evidence type="ECO:0000313" key="1">
    <source>
        <dbReference type="EMBL" id="KAI4325100.1"/>
    </source>
</evidence>
<keyword evidence="2" id="KW-1185">Reference proteome</keyword>
<comment type="caution">
    <text evidence="1">The sequence shown here is derived from an EMBL/GenBank/DDBJ whole genome shotgun (WGS) entry which is preliminary data.</text>
</comment>
<organism evidence="1 2">
    <name type="scientific">Melastoma candidum</name>
    <dbReference type="NCBI Taxonomy" id="119954"/>
    <lineage>
        <taxon>Eukaryota</taxon>
        <taxon>Viridiplantae</taxon>
        <taxon>Streptophyta</taxon>
        <taxon>Embryophyta</taxon>
        <taxon>Tracheophyta</taxon>
        <taxon>Spermatophyta</taxon>
        <taxon>Magnoliopsida</taxon>
        <taxon>eudicotyledons</taxon>
        <taxon>Gunneridae</taxon>
        <taxon>Pentapetalae</taxon>
        <taxon>rosids</taxon>
        <taxon>malvids</taxon>
        <taxon>Myrtales</taxon>
        <taxon>Melastomataceae</taxon>
        <taxon>Melastomatoideae</taxon>
        <taxon>Melastomateae</taxon>
        <taxon>Melastoma</taxon>
    </lineage>
</organism>
<protein>
    <submittedName>
        <fullName evidence="1">Uncharacterized protein</fullName>
    </submittedName>
</protein>
<reference evidence="2" key="1">
    <citation type="journal article" date="2023" name="Front. Plant Sci.">
        <title>Chromosomal-level genome assembly of Melastoma candidum provides insights into trichome evolution.</title>
        <authorList>
            <person name="Zhong Y."/>
            <person name="Wu W."/>
            <person name="Sun C."/>
            <person name="Zou P."/>
            <person name="Liu Y."/>
            <person name="Dai S."/>
            <person name="Zhou R."/>
        </authorList>
    </citation>
    <scope>NUCLEOTIDE SEQUENCE [LARGE SCALE GENOMIC DNA]</scope>
</reference>
<gene>
    <name evidence="1" type="ORF">MLD38_030524</name>
</gene>
<evidence type="ECO:0000313" key="2">
    <source>
        <dbReference type="Proteomes" id="UP001057402"/>
    </source>
</evidence>
<sequence>MNVSRGLVLSRIGHPDSRLRNSVIEFHLRGRSPREALKYYVEMRGEGTPGDSHTCAFVLKACGMTKGLRAGRMVHGEVVKRGYVRDSFVVNGLVGMYGKCGEMDCGRKVFDEFGGKDLVGWNMMLSGYVGCSMIEEARKMFDEMHEKDVVSWSIMINAYGKRVGDIEMARQLFDDMPIRDLVAWNSIISGYVKVGDLVTAHQLFDMMPERNIVSWTIMLDGYASQGDPLEALKIFKRMLSKSLRIDKFSVVGALSACAQLGALIQGRWIHTYIIRNRIGTDIVIETALLDMYMKCGSLDEACRIFSGMHKRNVVSYTVMMLGFGMNGHGRKALEYFYQMLAENIQPDNMLLLGVLTACSHAGLLMEGIHIFHQMKRFHEIEANIEHYCCLVDLLGRAGLLDYALSVIESIPLKSCPALWGSLLFACQKHQNVSMAEIAAQNLMELKADDCGTYVLFSKVYADIGLQGESLRIWDMMKNKKMKKEIGSSSIEVDGNIKEFVSGECDLSQELKWFIFSLFSVATDL</sequence>
<proteinExistence type="predicted"/>
<dbReference type="Proteomes" id="UP001057402">
    <property type="component" value="Chromosome 9"/>
</dbReference>
<dbReference type="EMBL" id="CM042888">
    <property type="protein sequence ID" value="KAI4325100.1"/>
    <property type="molecule type" value="Genomic_DNA"/>
</dbReference>
<accession>A0ACB9MS48</accession>
<name>A0ACB9MS48_9MYRT</name>